<dbReference type="PANTHER" id="PTHR30237">
    <property type="entry name" value="MURAMOYLTETRAPEPTIDE CARBOXYPEPTIDASE"/>
    <property type="match status" value="1"/>
</dbReference>
<feature type="domain" description="LD-carboxypeptidase N-terminal" evidence="7">
    <location>
        <begin position="14"/>
        <end position="130"/>
    </location>
</feature>
<reference evidence="10" key="2">
    <citation type="submission" date="2016-03" db="EMBL/GenBank/DDBJ databases">
        <authorList>
            <person name="Ploux O."/>
        </authorList>
    </citation>
    <scope>NUCLEOTIDE SEQUENCE [LARGE SCALE GENOMIC DNA]</scope>
    <source>
        <strain evidence="10">PP9</strain>
    </source>
</reference>
<feature type="active site" description="Nucleophile" evidence="6">
    <location>
        <position position="110"/>
    </location>
</feature>
<dbReference type="InterPro" id="IPR040921">
    <property type="entry name" value="Peptidase_S66C"/>
</dbReference>
<evidence type="ECO:0000256" key="6">
    <source>
        <dbReference type="PIRSR" id="PIRSR028757-1"/>
    </source>
</evidence>
<sequence length="306" mass="33929">MKRQVKRLQRGDTIGIIAPASPPNEKFLNKSLEFLQELGLDYRFGDSLLNVDGYLAGTDDERLNDLHQMFAAPDIAGIFCACGGYGTARYADRIDFDLIAQNPKVFWGYSDITYLHTAIGKYADIMTFHGPMLASDVGKGTFQEKSAEMFQQLFAPSILHYDDTFGPIQTFMPGQCQGELTGGNLSLLASSIGTPFELETFGKILMIEDIDEEPYRVDGMLNQLRLAGKLQGLAGIIIGDFSHAEPKRKESQTLDEVFGHYFDDLHVPIVKDVKIGHCQPHFAVPLGAHAFLDADERTFSIQPGVR</sequence>
<organism evidence="9 10">
    <name type="scientific">Rummeliibacillus stabekisii</name>
    <dbReference type="NCBI Taxonomy" id="241244"/>
    <lineage>
        <taxon>Bacteria</taxon>
        <taxon>Bacillati</taxon>
        <taxon>Bacillota</taxon>
        <taxon>Bacilli</taxon>
        <taxon>Bacillales</taxon>
        <taxon>Caryophanaceae</taxon>
        <taxon>Rummeliibacillus</taxon>
    </lineage>
</organism>
<dbReference type="RefSeq" id="WP_066789659.1">
    <property type="nucleotide sequence ID" value="NZ_CP014806.1"/>
</dbReference>
<evidence type="ECO:0000256" key="4">
    <source>
        <dbReference type="ARBA" id="ARBA00022801"/>
    </source>
</evidence>
<keyword evidence="3" id="KW-0645">Protease</keyword>
<dbReference type="Proteomes" id="UP000076021">
    <property type="component" value="Chromosome"/>
</dbReference>
<dbReference type="CDD" id="cd07025">
    <property type="entry name" value="Peptidase_S66"/>
    <property type="match status" value="1"/>
</dbReference>
<protein>
    <submittedName>
        <fullName evidence="9">LD-carboxypeptidase</fullName>
    </submittedName>
</protein>
<dbReference type="Gene3D" id="3.40.50.10740">
    <property type="entry name" value="Class I glutamine amidotransferase-like"/>
    <property type="match status" value="1"/>
</dbReference>
<dbReference type="EMBL" id="CP014806">
    <property type="protein sequence ID" value="AMW99883.1"/>
    <property type="molecule type" value="Genomic_DNA"/>
</dbReference>
<evidence type="ECO:0000259" key="7">
    <source>
        <dbReference type="Pfam" id="PF02016"/>
    </source>
</evidence>
<evidence type="ECO:0000256" key="1">
    <source>
        <dbReference type="ARBA" id="ARBA00010233"/>
    </source>
</evidence>
<reference evidence="9 10" key="1">
    <citation type="journal article" date="2016" name="Genome Announc.">
        <title>Whole-Genome Sequence of Rummeliibacillus stabekisii Strain PP9 Isolated from Antarctic Soil.</title>
        <authorList>
            <person name="da Mota F.F."/>
            <person name="Vollu R.E."/>
            <person name="Jurelevicius D."/>
            <person name="Seldin L."/>
        </authorList>
    </citation>
    <scope>NUCLEOTIDE SEQUENCE [LARGE SCALE GENOMIC DNA]</scope>
    <source>
        <strain evidence="9 10">PP9</strain>
    </source>
</reference>
<dbReference type="GO" id="GO:0004180">
    <property type="term" value="F:carboxypeptidase activity"/>
    <property type="evidence" value="ECO:0007669"/>
    <property type="project" value="UniProtKB-KW"/>
</dbReference>
<dbReference type="Pfam" id="PF17676">
    <property type="entry name" value="Peptidase_S66C"/>
    <property type="match status" value="1"/>
</dbReference>
<dbReference type="GO" id="GO:0008236">
    <property type="term" value="F:serine-type peptidase activity"/>
    <property type="evidence" value="ECO:0007669"/>
    <property type="project" value="UniProtKB-KW"/>
</dbReference>
<evidence type="ECO:0000313" key="10">
    <source>
        <dbReference type="Proteomes" id="UP000076021"/>
    </source>
</evidence>
<evidence type="ECO:0000313" key="9">
    <source>
        <dbReference type="EMBL" id="AMW99883.1"/>
    </source>
</evidence>
<dbReference type="AlphaFoldDB" id="A0A143HDU0"/>
<dbReference type="InterPro" id="IPR027478">
    <property type="entry name" value="LdcA_N"/>
</dbReference>
<accession>A0A143HDU0</accession>
<keyword evidence="2 9" id="KW-0121">Carboxypeptidase</keyword>
<dbReference type="InterPro" id="IPR029062">
    <property type="entry name" value="Class_I_gatase-like"/>
</dbReference>
<dbReference type="STRING" id="241244.ATY39_10775"/>
<evidence type="ECO:0000256" key="2">
    <source>
        <dbReference type="ARBA" id="ARBA00022645"/>
    </source>
</evidence>
<comment type="similarity">
    <text evidence="1">Belongs to the peptidase S66 family.</text>
</comment>
<keyword evidence="5" id="KW-0720">Serine protease</keyword>
<dbReference type="PANTHER" id="PTHR30237:SF2">
    <property type="entry name" value="MUREIN TETRAPEPTIDE CARBOXYPEPTIDASE"/>
    <property type="match status" value="1"/>
</dbReference>
<dbReference type="PIRSF" id="PIRSF028757">
    <property type="entry name" value="LD-carboxypeptidase"/>
    <property type="match status" value="1"/>
</dbReference>
<dbReference type="Pfam" id="PF02016">
    <property type="entry name" value="Peptidase_S66"/>
    <property type="match status" value="1"/>
</dbReference>
<evidence type="ECO:0000256" key="3">
    <source>
        <dbReference type="ARBA" id="ARBA00022670"/>
    </source>
</evidence>
<proteinExistence type="inferred from homology"/>
<dbReference type="SUPFAM" id="SSF52317">
    <property type="entry name" value="Class I glutamine amidotransferase-like"/>
    <property type="match status" value="1"/>
</dbReference>
<evidence type="ECO:0000259" key="8">
    <source>
        <dbReference type="Pfam" id="PF17676"/>
    </source>
</evidence>
<dbReference type="KEGG" id="rst:ATY39_10775"/>
<dbReference type="InterPro" id="IPR040449">
    <property type="entry name" value="Peptidase_S66_N"/>
</dbReference>
<feature type="active site" description="Charge relay system" evidence="6">
    <location>
        <position position="277"/>
    </location>
</feature>
<dbReference type="OrthoDB" id="9807329at2"/>
<evidence type="ECO:0000256" key="5">
    <source>
        <dbReference type="ARBA" id="ARBA00022825"/>
    </source>
</evidence>
<feature type="domain" description="LD-carboxypeptidase C-terminal" evidence="8">
    <location>
        <begin position="177"/>
        <end position="290"/>
    </location>
</feature>
<feature type="active site" description="Charge relay system" evidence="6">
    <location>
        <position position="208"/>
    </location>
</feature>
<dbReference type="InterPro" id="IPR027461">
    <property type="entry name" value="Carboxypeptidase_A_C_sf"/>
</dbReference>
<keyword evidence="10" id="KW-1185">Reference proteome</keyword>
<dbReference type="Gene3D" id="3.50.30.60">
    <property type="entry name" value="LD-carboxypeptidase A C-terminal domain-like"/>
    <property type="match status" value="1"/>
</dbReference>
<name>A0A143HDU0_9BACL</name>
<dbReference type="GO" id="GO:0006508">
    <property type="term" value="P:proteolysis"/>
    <property type="evidence" value="ECO:0007669"/>
    <property type="project" value="UniProtKB-KW"/>
</dbReference>
<dbReference type="SUPFAM" id="SSF141986">
    <property type="entry name" value="LD-carboxypeptidase A C-terminal domain-like"/>
    <property type="match status" value="1"/>
</dbReference>
<keyword evidence="4" id="KW-0378">Hydrolase</keyword>
<gene>
    <name evidence="9" type="ORF">ATY39_10775</name>
</gene>
<dbReference type="InterPro" id="IPR003507">
    <property type="entry name" value="S66_fam"/>
</dbReference>